<proteinExistence type="predicted"/>
<dbReference type="InterPro" id="IPR013783">
    <property type="entry name" value="Ig-like_fold"/>
</dbReference>
<evidence type="ECO:0000313" key="2">
    <source>
        <dbReference type="EMBL" id="AHC16627.1"/>
    </source>
</evidence>
<gene>
    <name evidence="2" type="ORF">L21SP2_3287</name>
</gene>
<dbReference type="eggNOG" id="ENOG50332N2">
    <property type="taxonomic scope" value="Bacteria"/>
</dbReference>
<accession>V5WLB4</accession>
<feature type="domain" description="Fibronectin type-III" evidence="1">
    <location>
        <begin position="427"/>
        <end position="531"/>
    </location>
</feature>
<keyword evidence="3" id="KW-1185">Reference proteome</keyword>
<dbReference type="PROSITE" id="PS50853">
    <property type="entry name" value="FN3"/>
    <property type="match status" value="1"/>
</dbReference>
<dbReference type="Pfam" id="PF13385">
    <property type="entry name" value="Laminin_G_3"/>
    <property type="match status" value="1"/>
</dbReference>
<dbReference type="SMART" id="SM00060">
    <property type="entry name" value="FN3"/>
    <property type="match status" value="1"/>
</dbReference>
<dbReference type="AlphaFoldDB" id="V5WLB4"/>
<dbReference type="InterPro" id="IPR013320">
    <property type="entry name" value="ConA-like_dom_sf"/>
</dbReference>
<dbReference type="STRING" id="1307761.L21SP2_3287"/>
<dbReference type="Proteomes" id="UP000018680">
    <property type="component" value="Chromosome"/>
</dbReference>
<dbReference type="RefSeq" id="WP_024269517.1">
    <property type="nucleotide sequence ID" value="NC_023035.1"/>
</dbReference>
<evidence type="ECO:0000313" key="3">
    <source>
        <dbReference type="Proteomes" id="UP000018680"/>
    </source>
</evidence>
<name>V5WLB4_9SPIO</name>
<sequence>MSRKKSDLTIMTRFRGIFLRTVIPTALVLTMVSTPLTAREYSIEINPIEYLNEEFQSGVQIRPGLFENEALALGDQEYVPDSRTELLLNFNREPAYELMEANQGYSVESSAVSIRSDRKYRGSGSAMFIPGAGLKLRGSENGLFGPEQVWTDFSMEFWMYPAHFQNGQELFAWTGTSWISGRPVRQELSIRSRDGKMLWDLENFFINLSEDEEFDAVLRHHSARLMSRSEIVPRSWSHHMLRYDSGTGVLEYLVNGVSEAVMHLSSRDGAMGSPLLPYVGKDSTGAVEIGGNYHGFLDDFRISRNWVERPSLEVARNEPGYAVIGPIDLGYDAVRLTSFQPMYRTPGNTEIRYSILQRDAANPVLGSEAADPSQWSLLRPGDNPSSVLDDSFGRHVYLRLDFLPDGSADNIPLVQNISLQYEQDPAPPAPVNLRTFSGDSHVELAWNDVVSGNVRGYLLYYGDSPGSYFGEDSSLGPSPVDLGNVTEVQVDGLLNGKMYYFRIASYNRYNSPEIGLYRERNLSQEVFARPSRDFR</sequence>
<dbReference type="SUPFAM" id="SSF49265">
    <property type="entry name" value="Fibronectin type III"/>
    <property type="match status" value="1"/>
</dbReference>
<dbReference type="InterPro" id="IPR003961">
    <property type="entry name" value="FN3_dom"/>
</dbReference>
<dbReference type="Gene3D" id="2.60.120.200">
    <property type="match status" value="1"/>
</dbReference>
<reference evidence="2 3" key="1">
    <citation type="journal article" date="2015" name="Stand. Genomic Sci.">
        <title>Complete genome sequence and description of Salinispira pacifica gen. nov., sp. nov., a novel spirochaete isolated form a hypersaline microbial mat.</title>
        <authorList>
            <person name="Ben Hania W."/>
            <person name="Joseph M."/>
            <person name="Schumann P."/>
            <person name="Bunk B."/>
            <person name="Fiebig A."/>
            <person name="Sproer C."/>
            <person name="Klenk H.P."/>
            <person name="Fardeau M.L."/>
            <person name="Spring S."/>
        </authorList>
    </citation>
    <scope>NUCLEOTIDE SEQUENCE [LARGE SCALE GENOMIC DNA]</scope>
    <source>
        <strain evidence="2 3">L21-RPul-D2</strain>
    </source>
</reference>
<dbReference type="EMBL" id="CP006939">
    <property type="protein sequence ID" value="AHC16627.1"/>
    <property type="molecule type" value="Genomic_DNA"/>
</dbReference>
<dbReference type="HOGENOM" id="CLU_038154_0_0_12"/>
<dbReference type="KEGG" id="slr:L21SP2_3287"/>
<dbReference type="InterPro" id="IPR036116">
    <property type="entry name" value="FN3_sf"/>
</dbReference>
<dbReference type="CDD" id="cd00063">
    <property type="entry name" value="FN3"/>
    <property type="match status" value="1"/>
</dbReference>
<dbReference type="SUPFAM" id="SSF49899">
    <property type="entry name" value="Concanavalin A-like lectins/glucanases"/>
    <property type="match status" value="1"/>
</dbReference>
<protein>
    <recommendedName>
        <fullName evidence="1">Fibronectin type-III domain-containing protein</fullName>
    </recommendedName>
</protein>
<organism evidence="2 3">
    <name type="scientific">Salinispira pacifica</name>
    <dbReference type="NCBI Taxonomy" id="1307761"/>
    <lineage>
        <taxon>Bacteria</taxon>
        <taxon>Pseudomonadati</taxon>
        <taxon>Spirochaetota</taxon>
        <taxon>Spirochaetia</taxon>
        <taxon>Spirochaetales</taxon>
        <taxon>Spirochaetaceae</taxon>
        <taxon>Salinispira</taxon>
    </lineage>
</organism>
<dbReference type="Gene3D" id="2.60.40.10">
    <property type="entry name" value="Immunoglobulins"/>
    <property type="match status" value="1"/>
</dbReference>
<dbReference type="OrthoDB" id="304972at2"/>
<evidence type="ECO:0000259" key="1">
    <source>
        <dbReference type="PROSITE" id="PS50853"/>
    </source>
</evidence>